<evidence type="ECO:0000313" key="1">
    <source>
        <dbReference type="EMBL" id="SUM83651.1"/>
    </source>
</evidence>
<sequence length="56" mass="6523">MKIINYEIGAIDIRYTVETIKGHIFTHSFPKDTPSNNVERYLKLLSTNVDERKAEI</sequence>
<dbReference type="GeneID" id="66868728"/>
<reference evidence="1 2" key="1">
    <citation type="submission" date="2018-06" db="EMBL/GenBank/DDBJ databases">
        <authorList>
            <consortium name="Pathogen Informatics"/>
            <person name="Doyle S."/>
        </authorList>
    </citation>
    <scope>NUCLEOTIDE SEQUENCE [LARGE SCALE GENOMIC DNA]</scope>
    <source>
        <strain evidence="1 2">NCTC7688</strain>
    </source>
</reference>
<dbReference type="RefSeq" id="WP_002483874.1">
    <property type="nucleotide sequence ID" value="NZ_CAXOKG010000003.1"/>
</dbReference>
<organism evidence="1 2">
    <name type="scientific">Staphylococcus saprophyticus</name>
    <dbReference type="NCBI Taxonomy" id="29385"/>
    <lineage>
        <taxon>Bacteria</taxon>
        <taxon>Bacillati</taxon>
        <taxon>Bacillota</taxon>
        <taxon>Bacilli</taxon>
        <taxon>Bacillales</taxon>
        <taxon>Staphylococcaceae</taxon>
        <taxon>Staphylococcus</taxon>
    </lineage>
</organism>
<gene>
    <name evidence="1" type="ORF">NCTC7688_02151</name>
</gene>
<evidence type="ECO:0000313" key="2">
    <source>
        <dbReference type="Proteomes" id="UP000254707"/>
    </source>
</evidence>
<dbReference type="Proteomes" id="UP000254707">
    <property type="component" value="Unassembled WGS sequence"/>
</dbReference>
<dbReference type="EMBL" id="UHED01000001">
    <property type="protein sequence ID" value="SUM83651.1"/>
    <property type="molecule type" value="Genomic_DNA"/>
</dbReference>
<accession>A0A380HPY9</accession>
<name>A0A380HPY9_STASA</name>
<dbReference type="AlphaFoldDB" id="A0A380HPY9"/>
<proteinExistence type="predicted"/>
<protein>
    <submittedName>
        <fullName evidence="1">Uncharacterized protein</fullName>
    </submittedName>
</protein>